<organism evidence="3 4">
    <name type="scientific">Turnera subulata</name>
    <dbReference type="NCBI Taxonomy" id="218843"/>
    <lineage>
        <taxon>Eukaryota</taxon>
        <taxon>Viridiplantae</taxon>
        <taxon>Streptophyta</taxon>
        <taxon>Embryophyta</taxon>
        <taxon>Tracheophyta</taxon>
        <taxon>Spermatophyta</taxon>
        <taxon>Magnoliopsida</taxon>
        <taxon>eudicotyledons</taxon>
        <taxon>Gunneridae</taxon>
        <taxon>Pentapetalae</taxon>
        <taxon>rosids</taxon>
        <taxon>fabids</taxon>
        <taxon>Malpighiales</taxon>
        <taxon>Passifloraceae</taxon>
        <taxon>Turnera</taxon>
    </lineage>
</organism>
<reference evidence="3" key="1">
    <citation type="submission" date="2022-02" db="EMBL/GenBank/DDBJ databases">
        <authorList>
            <person name="Henning P.M."/>
            <person name="McCubbin A.G."/>
            <person name="Shore J.S."/>
        </authorList>
    </citation>
    <scope>NUCLEOTIDE SEQUENCE</scope>
    <source>
        <strain evidence="3">F60SS</strain>
        <tissue evidence="3">Leaves</tissue>
    </source>
</reference>
<comment type="caution">
    <text evidence="3">The sequence shown here is derived from an EMBL/GenBank/DDBJ whole genome shotgun (WGS) entry which is preliminary data.</text>
</comment>
<evidence type="ECO:0000256" key="1">
    <source>
        <dbReference type="SAM" id="MobiDB-lite"/>
    </source>
</evidence>
<dbReference type="SUPFAM" id="SSF81383">
    <property type="entry name" value="F-box domain"/>
    <property type="match status" value="1"/>
</dbReference>
<dbReference type="PANTHER" id="PTHR31672:SF13">
    <property type="entry name" value="F-BOX PROTEIN CPR30-LIKE"/>
    <property type="match status" value="1"/>
</dbReference>
<protein>
    <recommendedName>
        <fullName evidence="2">F-box associated beta-propeller type 3 domain-containing protein</fullName>
    </recommendedName>
</protein>
<evidence type="ECO:0000313" key="3">
    <source>
        <dbReference type="EMBL" id="KAJ4839594.1"/>
    </source>
</evidence>
<dbReference type="Pfam" id="PF08268">
    <property type="entry name" value="FBA_3"/>
    <property type="match status" value="1"/>
</dbReference>
<feature type="compositionally biased region" description="Polar residues" evidence="1">
    <location>
        <begin position="43"/>
        <end position="54"/>
    </location>
</feature>
<accession>A0A9Q0JFE6</accession>
<reference evidence="3" key="2">
    <citation type="journal article" date="2023" name="Plants (Basel)">
        <title>Annotation of the Turnera subulata (Passifloraceae) Draft Genome Reveals the S-Locus Evolved after the Divergence of Turneroideae from Passifloroideae in a Stepwise Manner.</title>
        <authorList>
            <person name="Henning P.M."/>
            <person name="Roalson E.H."/>
            <person name="Mir W."/>
            <person name="McCubbin A.G."/>
            <person name="Shore J.S."/>
        </authorList>
    </citation>
    <scope>NUCLEOTIDE SEQUENCE</scope>
    <source>
        <strain evidence="3">F60SS</strain>
    </source>
</reference>
<dbReference type="InterPro" id="IPR013187">
    <property type="entry name" value="F-box-assoc_dom_typ3"/>
</dbReference>
<dbReference type="Gene3D" id="1.20.1280.50">
    <property type="match status" value="1"/>
</dbReference>
<dbReference type="EMBL" id="JAKUCV010003270">
    <property type="protein sequence ID" value="KAJ4839594.1"/>
    <property type="molecule type" value="Genomic_DNA"/>
</dbReference>
<dbReference type="OrthoDB" id="1918594at2759"/>
<feature type="region of interest" description="Disordered" evidence="1">
    <location>
        <begin position="43"/>
        <end position="73"/>
    </location>
</feature>
<keyword evidence="4" id="KW-1185">Reference proteome</keyword>
<gene>
    <name evidence="3" type="ORF">Tsubulata_020237</name>
</gene>
<feature type="domain" description="F-box associated beta-propeller type 3" evidence="2">
    <location>
        <begin position="164"/>
        <end position="341"/>
    </location>
</feature>
<proteinExistence type="predicted"/>
<evidence type="ECO:0000313" key="4">
    <source>
        <dbReference type="Proteomes" id="UP001141552"/>
    </source>
</evidence>
<dbReference type="InterPro" id="IPR050796">
    <property type="entry name" value="SCF_F-box_component"/>
</dbReference>
<dbReference type="AlphaFoldDB" id="A0A9Q0JFE6"/>
<dbReference type="PANTHER" id="PTHR31672">
    <property type="entry name" value="BNACNNG10540D PROTEIN"/>
    <property type="match status" value="1"/>
</dbReference>
<dbReference type="InterPro" id="IPR036047">
    <property type="entry name" value="F-box-like_dom_sf"/>
</dbReference>
<dbReference type="Proteomes" id="UP001141552">
    <property type="component" value="Unassembled WGS sequence"/>
</dbReference>
<name>A0A9Q0JFE6_9ROSI</name>
<evidence type="ECO:0000259" key="2">
    <source>
        <dbReference type="Pfam" id="PF08268"/>
    </source>
</evidence>
<sequence>MVSGNYLFCMLCLMDSDDLSYRQDMDDSSADVPGSTVANMMTKRQSTCPVSTNASSSSSSSPSKSKRKCTSKDEEGGFLPNDVISIILSHLPASFLYENCRLACRAWAKLLRCPNFVNSQLSRTLPPCLFIQKVQAKGKALKTKCVGIIEDWSNIQVRDMNLQSLGCIVSSSDGVVLIRNDFQCFIANPITRQVLKLPDTKHFSPSLCFNGIARIPNTGELKVVLHRKISNHFFIITAGDGKKWRRYKISTVIKPSRIRNHGTSVGGVVYSSVIDGGHCHCIFAVDLRDESGHQVMLPDGKHQTILSNRDSLYVIDVAMRNTGFWRVWLLKDLHRREWVRIQDLDISAMGLLEPLPKPLVWLESEQVMVVDTSRGCLKGWRDGPGRRSCSQKVVVGCCLRSGNYKILEENSDWPDVQLKVLWHTNSLVRF</sequence>